<name>A0A9P8KZT0_9PEZI</name>
<protein>
    <submittedName>
        <fullName evidence="1">Uncharacterized protein</fullName>
    </submittedName>
</protein>
<dbReference type="EMBL" id="JAGHQM010004884">
    <property type="protein sequence ID" value="KAH0533514.1"/>
    <property type="molecule type" value="Genomic_DNA"/>
</dbReference>
<accession>A0A9P8KZT0</accession>
<reference evidence="1" key="1">
    <citation type="submission" date="2021-03" db="EMBL/GenBank/DDBJ databases">
        <title>Comparative genomics and phylogenomic investigation of the class Geoglossomycetes provide insights into ecological specialization and systematics.</title>
        <authorList>
            <person name="Melie T."/>
            <person name="Pirro S."/>
            <person name="Miller A.N."/>
            <person name="Quandt A."/>
        </authorList>
    </citation>
    <scope>NUCLEOTIDE SEQUENCE</scope>
    <source>
        <strain evidence="1">CAQ_001_2017</strain>
    </source>
</reference>
<proteinExistence type="predicted"/>
<feature type="non-terminal residue" evidence="1">
    <location>
        <position position="54"/>
    </location>
</feature>
<dbReference type="AlphaFoldDB" id="A0A9P8KZT0"/>
<evidence type="ECO:0000313" key="1">
    <source>
        <dbReference type="EMBL" id="KAH0533514.1"/>
    </source>
</evidence>
<gene>
    <name evidence="1" type="ORF">GP486_008997</name>
</gene>
<comment type="caution">
    <text evidence="1">The sequence shown here is derived from an EMBL/GenBank/DDBJ whole genome shotgun (WGS) entry which is preliminary data.</text>
</comment>
<dbReference type="Proteomes" id="UP000750711">
    <property type="component" value="Unassembled WGS sequence"/>
</dbReference>
<evidence type="ECO:0000313" key="2">
    <source>
        <dbReference type="Proteomes" id="UP000750711"/>
    </source>
</evidence>
<sequence>MGKKWKKLEKLASHAGFDKAVTAAVGLDGRQIRKAVLQACASSQHSAMDPNELS</sequence>
<organism evidence="1 2">
    <name type="scientific">Trichoglossum hirsutum</name>
    <dbReference type="NCBI Taxonomy" id="265104"/>
    <lineage>
        <taxon>Eukaryota</taxon>
        <taxon>Fungi</taxon>
        <taxon>Dikarya</taxon>
        <taxon>Ascomycota</taxon>
        <taxon>Pezizomycotina</taxon>
        <taxon>Geoglossomycetes</taxon>
        <taxon>Geoglossales</taxon>
        <taxon>Geoglossaceae</taxon>
        <taxon>Trichoglossum</taxon>
    </lineage>
</organism>
<keyword evidence="2" id="KW-1185">Reference proteome</keyword>